<comment type="caution">
    <text evidence="1">The sequence shown here is derived from an EMBL/GenBank/DDBJ whole genome shotgun (WGS) entry which is preliminary data.</text>
</comment>
<dbReference type="Proteomes" id="UP001208570">
    <property type="component" value="Unassembled WGS sequence"/>
</dbReference>
<protein>
    <submittedName>
        <fullName evidence="1">Uncharacterized protein</fullName>
    </submittedName>
</protein>
<sequence length="51" mass="6051">MDWRILQLPDIQWENHQIIGHSNTKSTSEAFLTTFQNVSQERMVQFPTRCS</sequence>
<accession>A0AAD9J0U1</accession>
<organism evidence="1 2">
    <name type="scientific">Paralvinella palmiformis</name>
    <dbReference type="NCBI Taxonomy" id="53620"/>
    <lineage>
        <taxon>Eukaryota</taxon>
        <taxon>Metazoa</taxon>
        <taxon>Spiralia</taxon>
        <taxon>Lophotrochozoa</taxon>
        <taxon>Annelida</taxon>
        <taxon>Polychaeta</taxon>
        <taxon>Sedentaria</taxon>
        <taxon>Canalipalpata</taxon>
        <taxon>Terebellida</taxon>
        <taxon>Terebelliformia</taxon>
        <taxon>Alvinellidae</taxon>
        <taxon>Paralvinella</taxon>
    </lineage>
</organism>
<keyword evidence="2" id="KW-1185">Reference proteome</keyword>
<reference evidence="1" key="1">
    <citation type="journal article" date="2023" name="Mol. Biol. Evol.">
        <title>Third-Generation Sequencing Reveals the Adaptive Role of the Epigenome in Three Deep-Sea Polychaetes.</title>
        <authorList>
            <person name="Perez M."/>
            <person name="Aroh O."/>
            <person name="Sun Y."/>
            <person name="Lan Y."/>
            <person name="Juniper S.K."/>
            <person name="Young C.R."/>
            <person name="Angers B."/>
            <person name="Qian P.Y."/>
        </authorList>
    </citation>
    <scope>NUCLEOTIDE SEQUENCE</scope>
    <source>
        <strain evidence="1">P08H-3</strain>
    </source>
</reference>
<proteinExistence type="predicted"/>
<name>A0AAD9J0U1_9ANNE</name>
<gene>
    <name evidence="1" type="ORF">LSH36_752g01009</name>
</gene>
<evidence type="ECO:0000313" key="1">
    <source>
        <dbReference type="EMBL" id="KAK2144479.1"/>
    </source>
</evidence>
<evidence type="ECO:0000313" key="2">
    <source>
        <dbReference type="Proteomes" id="UP001208570"/>
    </source>
</evidence>
<dbReference type="AlphaFoldDB" id="A0AAD9J0U1"/>
<dbReference type="EMBL" id="JAODUP010000752">
    <property type="protein sequence ID" value="KAK2144479.1"/>
    <property type="molecule type" value="Genomic_DNA"/>
</dbReference>